<dbReference type="EMBL" id="JAMKPW020000033">
    <property type="protein sequence ID" value="KAK8202031.1"/>
    <property type="molecule type" value="Genomic_DNA"/>
</dbReference>
<sequence>MYPKLFNIILLALLSNLSAVTSLPASPNVPSSFKRTIGGVYMCTDINWGGPCQYITVPIDACHELGSYANIVSSFGPDLGASCALMVNNCDADNSPFTDLIPYPGIADLRTIGWNDVATSIYCEYDCAGSNPCPGEWNG</sequence>
<keyword evidence="2" id="KW-1185">Reference proteome</keyword>
<evidence type="ECO:0000313" key="2">
    <source>
        <dbReference type="Proteomes" id="UP001320706"/>
    </source>
</evidence>
<organism evidence="1 2">
    <name type="scientific">Zalaria obscura</name>
    <dbReference type="NCBI Taxonomy" id="2024903"/>
    <lineage>
        <taxon>Eukaryota</taxon>
        <taxon>Fungi</taxon>
        <taxon>Dikarya</taxon>
        <taxon>Ascomycota</taxon>
        <taxon>Pezizomycotina</taxon>
        <taxon>Dothideomycetes</taxon>
        <taxon>Dothideomycetidae</taxon>
        <taxon>Dothideales</taxon>
        <taxon>Zalariaceae</taxon>
        <taxon>Zalaria</taxon>
    </lineage>
</organism>
<gene>
    <name evidence="1" type="ORF">M8818_005556</name>
</gene>
<accession>A0ACC3S8X1</accession>
<name>A0ACC3S8X1_9PEZI</name>
<dbReference type="Proteomes" id="UP001320706">
    <property type="component" value="Unassembled WGS sequence"/>
</dbReference>
<comment type="caution">
    <text evidence="1">The sequence shown here is derived from an EMBL/GenBank/DDBJ whole genome shotgun (WGS) entry which is preliminary data.</text>
</comment>
<evidence type="ECO:0000313" key="1">
    <source>
        <dbReference type="EMBL" id="KAK8202031.1"/>
    </source>
</evidence>
<proteinExistence type="predicted"/>
<reference evidence="1" key="1">
    <citation type="submission" date="2024-02" db="EMBL/GenBank/DDBJ databases">
        <title>Metagenome Assembled Genome of Zalaria obscura JY119.</title>
        <authorList>
            <person name="Vighnesh L."/>
            <person name="Jagadeeshwari U."/>
            <person name="Venkata Ramana C."/>
            <person name="Sasikala C."/>
        </authorList>
    </citation>
    <scope>NUCLEOTIDE SEQUENCE</scope>
    <source>
        <strain evidence="1">JY119</strain>
    </source>
</reference>
<protein>
    <submittedName>
        <fullName evidence="1">Uncharacterized protein</fullName>
    </submittedName>
</protein>